<keyword evidence="5" id="KW-0963">Cytoplasm</keyword>
<gene>
    <name evidence="12" type="ORF">DRB17_06040</name>
</gene>
<dbReference type="GO" id="GO:0016791">
    <property type="term" value="F:phosphatase activity"/>
    <property type="evidence" value="ECO:0007669"/>
    <property type="project" value="InterPro"/>
</dbReference>
<evidence type="ECO:0000256" key="10">
    <source>
        <dbReference type="ARBA" id="ARBA00039357"/>
    </source>
</evidence>
<dbReference type="GO" id="GO:0004427">
    <property type="term" value="F:inorganic diphosphate phosphatase activity"/>
    <property type="evidence" value="ECO:0007669"/>
    <property type="project" value="UniProtKB-EC"/>
</dbReference>
<evidence type="ECO:0000256" key="7">
    <source>
        <dbReference type="ARBA" id="ARBA00022801"/>
    </source>
</evidence>
<dbReference type="InterPro" id="IPR006357">
    <property type="entry name" value="HAD-SF_hydro_IIA"/>
</dbReference>
<protein>
    <recommendedName>
        <fullName evidence="10">Phospholysine phosphohistidine inorganic pyrophosphate phosphatase</fullName>
        <ecNumber evidence="4">3.6.1.1</ecNumber>
    </recommendedName>
</protein>
<organism evidence="12 13">
    <name type="scientific">Ferruginivarius sediminum</name>
    <dbReference type="NCBI Taxonomy" id="2661937"/>
    <lineage>
        <taxon>Bacteria</taxon>
        <taxon>Pseudomonadati</taxon>
        <taxon>Pseudomonadota</taxon>
        <taxon>Alphaproteobacteria</taxon>
        <taxon>Rhodospirillales</taxon>
        <taxon>Rhodospirillaceae</taxon>
        <taxon>Ferruginivarius</taxon>
    </lineage>
</organism>
<dbReference type="PANTHER" id="PTHR19288:SF44">
    <property type="entry name" value="PHOSPHOLYSINE PHOSPHOHISTIDINE INORGANIC PYROPHOSPHATE PHOSPHATASE"/>
    <property type="match status" value="1"/>
</dbReference>
<dbReference type="InterPro" id="IPR023214">
    <property type="entry name" value="HAD_sf"/>
</dbReference>
<comment type="catalytic activity">
    <reaction evidence="11">
        <text>diphosphate + H2O = 2 phosphate + H(+)</text>
        <dbReference type="Rhea" id="RHEA:24576"/>
        <dbReference type="ChEBI" id="CHEBI:15377"/>
        <dbReference type="ChEBI" id="CHEBI:15378"/>
        <dbReference type="ChEBI" id="CHEBI:33019"/>
        <dbReference type="ChEBI" id="CHEBI:43474"/>
        <dbReference type="EC" id="3.6.1.1"/>
    </reaction>
</comment>
<accession>A0A369TBM9</accession>
<dbReference type="GO" id="GO:0005829">
    <property type="term" value="C:cytosol"/>
    <property type="evidence" value="ECO:0007669"/>
    <property type="project" value="TreeGrafter"/>
</dbReference>
<evidence type="ECO:0000256" key="8">
    <source>
        <dbReference type="ARBA" id="ARBA00022842"/>
    </source>
</evidence>
<dbReference type="InterPro" id="IPR006355">
    <property type="entry name" value="LHPP/HDHD2"/>
</dbReference>
<evidence type="ECO:0000256" key="11">
    <source>
        <dbReference type="ARBA" id="ARBA00047820"/>
    </source>
</evidence>
<name>A0A369TBM9_9PROT</name>
<dbReference type="AlphaFoldDB" id="A0A369TBM9"/>
<keyword evidence="13" id="KW-1185">Reference proteome</keyword>
<dbReference type="NCBIfam" id="TIGR01460">
    <property type="entry name" value="HAD-SF-IIA"/>
    <property type="match status" value="1"/>
</dbReference>
<dbReference type="SUPFAM" id="SSF56784">
    <property type="entry name" value="HAD-like"/>
    <property type="match status" value="1"/>
</dbReference>
<evidence type="ECO:0000313" key="13">
    <source>
        <dbReference type="Proteomes" id="UP000253941"/>
    </source>
</evidence>
<dbReference type="Pfam" id="PF13242">
    <property type="entry name" value="Hydrolase_like"/>
    <property type="match status" value="1"/>
</dbReference>
<evidence type="ECO:0000256" key="5">
    <source>
        <dbReference type="ARBA" id="ARBA00022490"/>
    </source>
</evidence>
<dbReference type="InterPro" id="IPR006439">
    <property type="entry name" value="HAD-SF_hydro_IA"/>
</dbReference>
<comment type="similarity">
    <text evidence="3">Belongs to the HAD-like hydrolase superfamily.</text>
</comment>
<dbReference type="NCBIfam" id="TIGR01549">
    <property type="entry name" value="HAD-SF-IA-v1"/>
    <property type="match status" value="1"/>
</dbReference>
<dbReference type="Gene3D" id="3.40.50.1000">
    <property type="entry name" value="HAD superfamily/HAD-like"/>
    <property type="match status" value="2"/>
</dbReference>
<comment type="cofactor">
    <cofactor evidence="1">
        <name>Mg(2+)</name>
        <dbReference type="ChEBI" id="CHEBI:18420"/>
    </cofactor>
</comment>
<evidence type="ECO:0000256" key="9">
    <source>
        <dbReference type="ARBA" id="ARBA00037258"/>
    </source>
</evidence>
<dbReference type="Proteomes" id="UP000253941">
    <property type="component" value="Unassembled WGS sequence"/>
</dbReference>
<evidence type="ECO:0000313" key="12">
    <source>
        <dbReference type="EMBL" id="RDD62719.1"/>
    </source>
</evidence>
<evidence type="ECO:0000256" key="1">
    <source>
        <dbReference type="ARBA" id="ARBA00001946"/>
    </source>
</evidence>
<evidence type="ECO:0000256" key="2">
    <source>
        <dbReference type="ARBA" id="ARBA00004496"/>
    </source>
</evidence>
<dbReference type="NCBIfam" id="TIGR01458">
    <property type="entry name" value="HAD-SF-IIA-hyp3"/>
    <property type="match status" value="1"/>
</dbReference>
<keyword evidence="8" id="KW-0460">Magnesium</keyword>
<comment type="caution">
    <text evidence="12">The sequence shown here is derived from an EMBL/GenBank/DDBJ whole genome shotgun (WGS) entry which is preliminary data.</text>
</comment>
<dbReference type="PANTHER" id="PTHR19288">
    <property type="entry name" value="4-NITROPHENYLPHOSPHATASE-RELATED"/>
    <property type="match status" value="1"/>
</dbReference>
<dbReference type="EMBL" id="QPMH01000004">
    <property type="protein sequence ID" value="RDD62719.1"/>
    <property type="molecule type" value="Genomic_DNA"/>
</dbReference>
<keyword evidence="6" id="KW-0479">Metal-binding</keyword>
<dbReference type="RefSeq" id="WP_114581294.1">
    <property type="nucleotide sequence ID" value="NZ_QPMH01000004.1"/>
</dbReference>
<dbReference type="InterPro" id="IPR036412">
    <property type="entry name" value="HAD-like_sf"/>
</dbReference>
<evidence type="ECO:0000256" key="4">
    <source>
        <dbReference type="ARBA" id="ARBA00012146"/>
    </source>
</evidence>
<dbReference type="Pfam" id="PF13344">
    <property type="entry name" value="Hydrolase_6"/>
    <property type="match status" value="1"/>
</dbReference>
<reference evidence="12 13" key="1">
    <citation type="submission" date="2018-07" db="EMBL/GenBank/DDBJ databases">
        <title>Venubactetium sediminum gen. nov., sp. nov., isolated from a marine solar saltern.</title>
        <authorList>
            <person name="Wang S."/>
        </authorList>
    </citation>
    <scope>NUCLEOTIDE SEQUENCE [LARGE SCALE GENOMIC DNA]</scope>
    <source>
        <strain evidence="12 13">WD2A32</strain>
    </source>
</reference>
<dbReference type="GO" id="GO:0046872">
    <property type="term" value="F:metal ion binding"/>
    <property type="evidence" value="ECO:0007669"/>
    <property type="project" value="UniProtKB-KW"/>
</dbReference>
<proteinExistence type="inferred from homology"/>
<keyword evidence="7 12" id="KW-0378">Hydrolase</keyword>
<comment type="function">
    <text evidence="9">Phosphatase that hydrolyzes imidodiphosphate, 3-phosphohistidine and 6-phospholysine. Has broad substrate specificity and can also hydrolyze inorganic diphosphate, but with lower efficiency.</text>
</comment>
<dbReference type="EC" id="3.6.1.1" evidence="4"/>
<evidence type="ECO:0000256" key="3">
    <source>
        <dbReference type="ARBA" id="ARBA00007958"/>
    </source>
</evidence>
<evidence type="ECO:0000256" key="6">
    <source>
        <dbReference type="ARBA" id="ARBA00022723"/>
    </source>
</evidence>
<sequence length="255" mass="26888">MIHGVLLDLGGVIFVGDKALPGAVDAVARLRERRLPLRFITNTTRTPLPGMRDKLAAMGLEIAAEEMFMPAVAARIRLQAERLRPHLLVHPALQGEFQGLTGTRGTAVVIGDAGRYFDYDSLNAAFRALNGADDFLALARNRTFQDADGELSLDAGPFVAALEYASGRTATVLGKPSGDFFRAAVDSLGVAPETAVMVGDDAESDVAGAQAAGLQGILLRQGKYRAGDEAGIAPPPTAVLDDLPAAVDWILARAR</sequence>
<comment type="subcellular location">
    <subcellularLocation>
        <location evidence="2">Cytoplasm</location>
    </subcellularLocation>
</comment>